<dbReference type="GO" id="GO:0004622">
    <property type="term" value="F:phosphatidylcholine lysophospholipase activity"/>
    <property type="evidence" value="ECO:0007669"/>
    <property type="project" value="TreeGrafter"/>
</dbReference>
<dbReference type="InterPro" id="IPR051532">
    <property type="entry name" value="Ester_Hydrolysis_Enzymes"/>
</dbReference>
<evidence type="ECO:0000313" key="3">
    <source>
        <dbReference type="EMBL" id="KAA6431724.1"/>
    </source>
</evidence>
<dbReference type="Gene3D" id="3.40.50.1110">
    <property type="entry name" value="SGNH hydrolase"/>
    <property type="match status" value="1"/>
</dbReference>
<sequence length="222" mass="24986">MRKILFFLLFLLIGSLSASAQAQTAPAFWSNIQAFKKQDSVQAPPANPIVFVGSSSFTRWKDIHASFPGYPIVNRGFGGSTLVDVIRYTYEIILPYQPKQVVIYCGENDLASGDSITAEEAVPRFMTLFGMIRTNLPNARISFVSIKPSPSRAHIQGKVKEANQDIKRFLKKQKNTDYIDVYAPMLDAQGNMREELYVGDRLHMKPEGYSIWQGIISPYLVK</sequence>
<protein>
    <submittedName>
        <fullName evidence="3">G-D-S-L family lipolytic protein</fullName>
    </submittedName>
    <submittedName>
        <fullName evidence="4">GDSL-type esterase/lipase family protein</fullName>
    </submittedName>
</protein>
<dbReference type="Proteomes" id="UP000323866">
    <property type="component" value="Unassembled WGS sequence"/>
</dbReference>
<dbReference type="InterPro" id="IPR036514">
    <property type="entry name" value="SGNH_hydro_sf"/>
</dbReference>
<keyword evidence="1" id="KW-0732">Signal</keyword>
<reference evidence="3 5" key="1">
    <citation type="submission" date="2019-07" db="EMBL/GenBank/DDBJ databases">
        <authorList>
            <person name="Qu J.-H."/>
        </authorList>
    </citation>
    <scope>NUCLEOTIDE SEQUENCE [LARGE SCALE GENOMIC DNA]</scope>
    <source>
        <strain evidence="3 5">MDT1-10-3</strain>
    </source>
</reference>
<evidence type="ECO:0000313" key="4">
    <source>
        <dbReference type="EMBL" id="MFA1771815.1"/>
    </source>
</evidence>
<dbReference type="PANTHER" id="PTHR30383">
    <property type="entry name" value="THIOESTERASE 1/PROTEASE 1/LYSOPHOSPHOLIPASE L1"/>
    <property type="match status" value="1"/>
</dbReference>
<dbReference type="OrthoDB" id="9790057at2"/>
<reference evidence="3 5" key="2">
    <citation type="submission" date="2019-09" db="EMBL/GenBank/DDBJ databases">
        <title>A bacterium isolated from glacier soil.</title>
        <authorList>
            <person name="Liu Q."/>
        </authorList>
    </citation>
    <scope>NUCLEOTIDE SEQUENCE [LARGE SCALE GENOMIC DNA]</scope>
    <source>
        <strain evidence="3 5">MDT1-10-3</strain>
    </source>
</reference>
<organism evidence="3 5">
    <name type="scientific">Rufibacter glacialis</name>
    <dbReference type="NCBI Taxonomy" id="1259555"/>
    <lineage>
        <taxon>Bacteria</taxon>
        <taxon>Pseudomonadati</taxon>
        <taxon>Bacteroidota</taxon>
        <taxon>Cytophagia</taxon>
        <taxon>Cytophagales</taxon>
        <taxon>Hymenobacteraceae</taxon>
        <taxon>Rufibacter</taxon>
    </lineage>
</organism>
<evidence type="ECO:0000313" key="5">
    <source>
        <dbReference type="Proteomes" id="UP000323866"/>
    </source>
</evidence>
<feature type="chain" id="PRO_5024295264" evidence="1">
    <location>
        <begin position="21"/>
        <end position="222"/>
    </location>
</feature>
<proteinExistence type="predicted"/>
<feature type="domain" description="SGNH hydrolase-type esterase" evidence="2">
    <location>
        <begin position="54"/>
        <end position="210"/>
    </location>
</feature>
<evidence type="ECO:0000259" key="2">
    <source>
        <dbReference type="Pfam" id="PF13472"/>
    </source>
</evidence>
<dbReference type="AlphaFoldDB" id="A0A5M8Q9V3"/>
<dbReference type="Pfam" id="PF13472">
    <property type="entry name" value="Lipase_GDSL_2"/>
    <property type="match status" value="1"/>
</dbReference>
<name>A0A5M8Q9V3_9BACT</name>
<dbReference type="SUPFAM" id="SSF52266">
    <property type="entry name" value="SGNH hydrolase"/>
    <property type="match status" value="1"/>
</dbReference>
<reference evidence="4 6" key="3">
    <citation type="submission" date="2024-08" db="EMBL/GenBank/DDBJ databases">
        <authorList>
            <person name="Wei W."/>
        </authorList>
    </citation>
    <scope>NUCLEOTIDE SEQUENCE [LARGE SCALE GENOMIC DNA]</scope>
    <source>
        <strain evidence="4 6">XU2</strain>
    </source>
</reference>
<dbReference type="PANTHER" id="PTHR30383:SF5">
    <property type="entry name" value="SGNH HYDROLASE-TYPE ESTERASE DOMAIN-CONTAINING PROTEIN"/>
    <property type="match status" value="1"/>
</dbReference>
<evidence type="ECO:0000256" key="1">
    <source>
        <dbReference type="SAM" id="SignalP"/>
    </source>
</evidence>
<dbReference type="EMBL" id="VKKZ01000023">
    <property type="protein sequence ID" value="KAA6431724.1"/>
    <property type="molecule type" value="Genomic_DNA"/>
</dbReference>
<keyword evidence="6" id="KW-1185">Reference proteome</keyword>
<feature type="signal peptide" evidence="1">
    <location>
        <begin position="1"/>
        <end position="20"/>
    </location>
</feature>
<gene>
    <name evidence="4" type="ORF">ACD591_10975</name>
    <name evidence="3" type="ORF">FOE74_16520</name>
</gene>
<dbReference type="RefSeq" id="WP_149099745.1">
    <property type="nucleotide sequence ID" value="NZ_BMMG01000006.1"/>
</dbReference>
<dbReference type="Proteomes" id="UP001570846">
    <property type="component" value="Unassembled WGS sequence"/>
</dbReference>
<comment type="caution">
    <text evidence="3">The sequence shown here is derived from an EMBL/GenBank/DDBJ whole genome shotgun (WGS) entry which is preliminary data.</text>
</comment>
<dbReference type="InterPro" id="IPR013830">
    <property type="entry name" value="SGNH_hydro"/>
</dbReference>
<dbReference type="EMBL" id="JBGOGF010000005">
    <property type="protein sequence ID" value="MFA1771815.1"/>
    <property type="molecule type" value="Genomic_DNA"/>
</dbReference>
<evidence type="ECO:0000313" key="6">
    <source>
        <dbReference type="Proteomes" id="UP001570846"/>
    </source>
</evidence>
<accession>A0A5M8Q9V3</accession>